<sequence>MTTLSLNVPNFGPLLGGDRYGRLLSVCEAADEAGFDRLLLTDHVVMGADTSGYTWSAFPTEPDANWLEPLTTLAVLAGRTRRIRLGTGIVIAALRGGAVLAKTAATLDLLSSGRLDLGVGTGWQAKEYEAVGLDFRARGRLLDDTLQVCRALWSGAPASVDTPSVAFTGVYSAPRPEGAIPIWVSGSLSKAVVRRTVRFGDGWIPIMGATDDDLAAGTRVMRDAFAEAGRDPDDLAVRGRLTVAKTGDGAVDGARTMEHAAALIEAGATDLMVPLQAIDADPQRAVEQFPALVAAFRDEIGAPAR</sequence>
<proteinExistence type="predicted"/>
<keyword evidence="1" id="KW-0560">Oxidoreductase</keyword>
<dbReference type="EMBL" id="FNDN01000001">
    <property type="protein sequence ID" value="SDH12339.1"/>
    <property type="molecule type" value="Genomic_DNA"/>
</dbReference>
<dbReference type="OrthoDB" id="4074025at2"/>
<organism evidence="3 4">
    <name type="scientific">Rhodococcus triatomae</name>
    <dbReference type="NCBI Taxonomy" id="300028"/>
    <lineage>
        <taxon>Bacteria</taxon>
        <taxon>Bacillati</taxon>
        <taxon>Actinomycetota</taxon>
        <taxon>Actinomycetes</taxon>
        <taxon>Mycobacteriales</taxon>
        <taxon>Nocardiaceae</taxon>
        <taxon>Rhodococcus</taxon>
    </lineage>
</organism>
<reference evidence="3 4" key="1">
    <citation type="submission" date="2016-10" db="EMBL/GenBank/DDBJ databases">
        <authorList>
            <person name="de Groot N.N."/>
        </authorList>
    </citation>
    <scope>NUCLEOTIDE SEQUENCE [LARGE SCALE GENOMIC DNA]</scope>
    <source>
        <strain evidence="3 4">DSM 44892</strain>
    </source>
</reference>
<protein>
    <submittedName>
        <fullName evidence="3">Probable F420-dependent oxidoreductase, Rv2161c family</fullName>
    </submittedName>
</protein>
<dbReference type="PANTHER" id="PTHR43244">
    <property type="match status" value="1"/>
</dbReference>
<dbReference type="SUPFAM" id="SSF51679">
    <property type="entry name" value="Bacterial luciferase-like"/>
    <property type="match status" value="1"/>
</dbReference>
<evidence type="ECO:0000313" key="3">
    <source>
        <dbReference type="EMBL" id="SDH12339.1"/>
    </source>
</evidence>
<dbReference type="InterPro" id="IPR050564">
    <property type="entry name" value="F420-G6PD/mer"/>
</dbReference>
<dbReference type="NCBIfam" id="TIGR03619">
    <property type="entry name" value="F420_Rv2161c"/>
    <property type="match status" value="1"/>
</dbReference>
<dbReference type="InterPro" id="IPR019921">
    <property type="entry name" value="Lucif-like_OxRdtase_Rv2161c"/>
</dbReference>
<dbReference type="AlphaFoldDB" id="A0A1G7ZUH8"/>
<dbReference type="Pfam" id="PF00296">
    <property type="entry name" value="Bac_luciferase"/>
    <property type="match status" value="1"/>
</dbReference>
<accession>A0A1G7ZUH8</accession>
<dbReference type="Gene3D" id="3.20.20.30">
    <property type="entry name" value="Luciferase-like domain"/>
    <property type="match status" value="1"/>
</dbReference>
<gene>
    <name evidence="3" type="ORF">SAMN05444695_101225</name>
</gene>
<dbReference type="GO" id="GO:0016705">
    <property type="term" value="F:oxidoreductase activity, acting on paired donors, with incorporation or reduction of molecular oxygen"/>
    <property type="evidence" value="ECO:0007669"/>
    <property type="project" value="InterPro"/>
</dbReference>
<evidence type="ECO:0000313" key="4">
    <source>
        <dbReference type="Proteomes" id="UP000183263"/>
    </source>
</evidence>
<evidence type="ECO:0000259" key="2">
    <source>
        <dbReference type="Pfam" id="PF00296"/>
    </source>
</evidence>
<dbReference type="InterPro" id="IPR011251">
    <property type="entry name" value="Luciferase-like_dom"/>
</dbReference>
<dbReference type="Proteomes" id="UP000183263">
    <property type="component" value="Unassembled WGS sequence"/>
</dbReference>
<dbReference type="PANTHER" id="PTHR43244:SF1">
    <property type="entry name" value="5,10-METHYLENETETRAHYDROMETHANOPTERIN REDUCTASE"/>
    <property type="match status" value="1"/>
</dbReference>
<feature type="domain" description="Luciferase-like" evidence="2">
    <location>
        <begin position="16"/>
        <end position="254"/>
    </location>
</feature>
<keyword evidence="4" id="KW-1185">Reference proteome</keyword>
<evidence type="ECO:0000256" key="1">
    <source>
        <dbReference type="ARBA" id="ARBA00023002"/>
    </source>
</evidence>
<dbReference type="InterPro" id="IPR036661">
    <property type="entry name" value="Luciferase-like_sf"/>
</dbReference>
<dbReference type="RefSeq" id="WP_072738068.1">
    <property type="nucleotide sequence ID" value="NZ_CP048813.1"/>
</dbReference>
<name>A0A1G7ZUH8_9NOCA</name>